<gene>
    <name evidence="2" type="ORF">GWI33_015177</name>
</gene>
<dbReference type="AlphaFoldDB" id="A0A834MBP2"/>
<protein>
    <submittedName>
        <fullName evidence="2">Uncharacterized protein</fullName>
    </submittedName>
</protein>
<evidence type="ECO:0000313" key="2">
    <source>
        <dbReference type="EMBL" id="KAF7272009.1"/>
    </source>
</evidence>
<feature type="signal peptide" evidence="1">
    <location>
        <begin position="1"/>
        <end position="19"/>
    </location>
</feature>
<organism evidence="2 3">
    <name type="scientific">Rhynchophorus ferrugineus</name>
    <name type="common">Red palm weevil</name>
    <name type="synonym">Curculio ferrugineus</name>
    <dbReference type="NCBI Taxonomy" id="354439"/>
    <lineage>
        <taxon>Eukaryota</taxon>
        <taxon>Metazoa</taxon>
        <taxon>Ecdysozoa</taxon>
        <taxon>Arthropoda</taxon>
        <taxon>Hexapoda</taxon>
        <taxon>Insecta</taxon>
        <taxon>Pterygota</taxon>
        <taxon>Neoptera</taxon>
        <taxon>Endopterygota</taxon>
        <taxon>Coleoptera</taxon>
        <taxon>Polyphaga</taxon>
        <taxon>Cucujiformia</taxon>
        <taxon>Curculionidae</taxon>
        <taxon>Dryophthorinae</taxon>
        <taxon>Rhynchophorus</taxon>
    </lineage>
</organism>
<proteinExistence type="predicted"/>
<dbReference type="Proteomes" id="UP000625711">
    <property type="component" value="Unassembled WGS sequence"/>
</dbReference>
<evidence type="ECO:0000313" key="3">
    <source>
        <dbReference type="Proteomes" id="UP000625711"/>
    </source>
</evidence>
<dbReference type="EMBL" id="JAACXV010013870">
    <property type="protein sequence ID" value="KAF7272009.1"/>
    <property type="molecule type" value="Genomic_DNA"/>
</dbReference>
<keyword evidence="1" id="KW-0732">Signal</keyword>
<feature type="chain" id="PRO_5032276708" evidence="1">
    <location>
        <begin position="20"/>
        <end position="86"/>
    </location>
</feature>
<evidence type="ECO:0000256" key="1">
    <source>
        <dbReference type="SAM" id="SignalP"/>
    </source>
</evidence>
<accession>A0A834MBP2</accession>
<name>A0A834MBP2_RHYFE</name>
<keyword evidence="3" id="KW-1185">Reference proteome</keyword>
<comment type="caution">
    <text evidence="2">The sequence shown here is derived from an EMBL/GenBank/DDBJ whole genome shotgun (WGS) entry which is preliminary data.</text>
</comment>
<sequence length="86" mass="9910">MKFLIVLLLVILLLTLTSSTPIFFDLFKKKWKNEGNRRWQVSRSGSRTGGSTDDSARYLRICKAHAKAYPFGKSFVKLNCPVKKWT</sequence>
<reference evidence="2" key="1">
    <citation type="submission" date="2020-08" db="EMBL/GenBank/DDBJ databases">
        <title>Genome sequencing and assembly of the red palm weevil Rhynchophorus ferrugineus.</title>
        <authorList>
            <person name="Dias G.B."/>
            <person name="Bergman C.M."/>
            <person name="Manee M."/>
        </authorList>
    </citation>
    <scope>NUCLEOTIDE SEQUENCE</scope>
    <source>
        <strain evidence="2">AA-2017</strain>
        <tissue evidence="2">Whole larva</tissue>
    </source>
</reference>